<reference evidence="1" key="3">
    <citation type="submission" date="2025-09" db="UniProtKB">
        <authorList>
            <consortium name="Ensembl"/>
        </authorList>
    </citation>
    <scope>IDENTIFICATION</scope>
</reference>
<reference evidence="1 2" key="1">
    <citation type="submission" date="2012-03" db="EMBL/GenBank/DDBJ databases">
        <title>Whole Genome Assembly of Papio anubis.</title>
        <authorList>
            <person name="Liu Y.L."/>
            <person name="Abraham K.A."/>
            <person name="Akbar H.A."/>
            <person name="Ali S.A."/>
            <person name="Anosike U.A."/>
            <person name="Aqrawi P.A."/>
            <person name="Arias F.A."/>
            <person name="Attaway T.A."/>
            <person name="Awwad R.A."/>
            <person name="Babu C.B."/>
            <person name="Bandaranaike D.B."/>
            <person name="Battles P.B."/>
            <person name="Bell A.B."/>
            <person name="Beltran B.B."/>
            <person name="Berhane-Mersha D.B."/>
            <person name="Bess C.B."/>
            <person name="Bickham C.B."/>
            <person name="Bolden T.B."/>
            <person name="Carter K.C."/>
            <person name="Chau D.C."/>
            <person name="Chavez A.C."/>
            <person name="Clerc-Blankenburg K.C."/>
            <person name="Coyle M.C."/>
            <person name="Dao M.D."/>
            <person name="Davila M.L.D."/>
            <person name="Davy-Carroll L.D."/>
            <person name="Denson S.D."/>
            <person name="Dinh H.D."/>
            <person name="Fernandez S.F."/>
            <person name="Fernando P.F."/>
            <person name="Forbes L.F."/>
            <person name="Francis C.F."/>
            <person name="Francisco L.F."/>
            <person name="Fu Q.F."/>
            <person name="Garcia-Iii R.G."/>
            <person name="Garrett T.G."/>
            <person name="Gross S.G."/>
            <person name="Gubbala S.G."/>
            <person name="Hirani K.H."/>
            <person name="Hogues M.H."/>
            <person name="Hollins B.H."/>
            <person name="Jackson L.J."/>
            <person name="Javaid M.J."/>
            <person name="Jhangiani S.J."/>
            <person name="Johnson A.J."/>
            <person name="Johnson B.J."/>
            <person name="Jones J.J."/>
            <person name="Joshi V.J."/>
            <person name="Kalu J.K."/>
            <person name="Khan N.K."/>
            <person name="Korchina V.K."/>
            <person name="Kovar C.K."/>
            <person name="Lago L.L."/>
            <person name="Lara F.L."/>
            <person name="Le T.-K.L."/>
            <person name="Lee S.L."/>
            <person name="Legall-Iii F.L."/>
            <person name="Lemon S.L."/>
            <person name="Liu J.L."/>
            <person name="Liu Y.-S.L."/>
            <person name="Liyanage D.L."/>
            <person name="Lopez J.L."/>
            <person name="Lorensuhewa L.L."/>
            <person name="Mata R.M."/>
            <person name="Mathew T.M."/>
            <person name="Mercado C.M."/>
            <person name="Mercado I.M."/>
            <person name="Morales K.M."/>
            <person name="Morgan M.M."/>
            <person name="Munidasa M.M."/>
            <person name="Ngo D.N."/>
            <person name="Nguyen L.N."/>
            <person name="Nguyen T.N."/>
            <person name="Nguyen N.N."/>
            <person name="Obregon M.O."/>
            <person name="Okwuonu G.O."/>
            <person name="Ongeri F.O."/>
            <person name="Onwere C.O."/>
            <person name="Osifeso I.O."/>
            <person name="Parra A.P."/>
            <person name="Patil S.P."/>
            <person name="Perez A.P."/>
            <person name="Perez Y.P."/>
            <person name="Pham C.P."/>
            <person name="Pu L.-L.P."/>
            <person name="Puazo M.P."/>
            <person name="Quiroz J.Q."/>
            <person name="Rouhana J.R."/>
            <person name="Ruiz M.R."/>
            <person name="Ruiz S.-J.R."/>
            <person name="Saada N.S."/>
            <person name="Santibanez J.S."/>
            <person name="Scheel M.S."/>
            <person name="Schneider B.S."/>
            <person name="Simmons D.S."/>
            <person name="Sisson I.S."/>
            <person name="Tang L.-Y.T."/>
            <person name="Thornton R.T."/>
            <person name="Tisius J.T."/>
            <person name="Toledanes G.T."/>
            <person name="Trejos Z.T."/>
            <person name="Usmani K.U."/>
            <person name="Varghese R.V."/>
            <person name="Vattathil S.V."/>
            <person name="Vee V.V."/>
            <person name="Walker D.W."/>
            <person name="Weissenberger G.W."/>
            <person name="White C.W."/>
            <person name="Williams A.W."/>
            <person name="Woodworth J.W."/>
            <person name="Wright R.W."/>
            <person name="Zhu Y.Z."/>
            <person name="Han Y.H."/>
            <person name="Newsham I.N."/>
            <person name="Nazareth L.N."/>
            <person name="Worley K.W."/>
            <person name="Muzny D.M."/>
            <person name="Rogers J.R."/>
            <person name="Gibbs R.G."/>
        </authorList>
    </citation>
    <scope>NUCLEOTIDE SEQUENCE [LARGE SCALE GENOMIC DNA]</scope>
</reference>
<dbReference type="Proteomes" id="UP000028761">
    <property type="component" value="Chromosome 11"/>
</dbReference>
<dbReference type="PRINTS" id="PR02045">
    <property type="entry name" value="F138DOMAIN"/>
</dbReference>
<dbReference type="GeneTree" id="ENSGT01150000286943"/>
<accession>A0A8I5N412</accession>
<sequence>MSQSQSSLFSECRIPKFPSGLRHCTETPRINHAIEAQLFAEPTLQWRLECSGELLTHCRLRLLGSSDSPTSVSQVAGITGMCHHAQLIFVFLVEMGFYHVGQAGLELLASNNLLVLAGITGMSHLAWPRVSFSRVYMTNVRDVMTFHPTGIQPSLEHN</sequence>
<keyword evidence="2" id="KW-1185">Reference proteome</keyword>
<evidence type="ECO:0000313" key="2">
    <source>
        <dbReference type="Proteomes" id="UP000028761"/>
    </source>
</evidence>
<evidence type="ECO:0000313" key="1">
    <source>
        <dbReference type="Ensembl" id="ENSPANP00000053609.1"/>
    </source>
</evidence>
<proteinExistence type="predicted"/>
<dbReference type="Ensembl" id="ENSPANT00000067672.1">
    <property type="protein sequence ID" value="ENSPANP00000053609.1"/>
    <property type="gene ID" value="ENSPANG00000045177.1"/>
</dbReference>
<dbReference type="PANTHER" id="PTHR12138">
    <property type="entry name" value="PRIMATE-EXPANDED PROTEIN FAMILY"/>
    <property type="match status" value="1"/>
</dbReference>
<protein>
    <submittedName>
        <fullName evidence="1">Uncharacterized protein</fullName>
    </submittedName>
</protein>
<organism evidence="1 2">
    <name type="scientific">Papio anubis</name>
    <name type="common">Olive baboon</name>
    <dbReference type="NCBI Taxonomy" id="9555"/>
    <lineage>
        <taxon>Eukaryota</taxon>
        <taxon>Metazoa</taxon>
        <taxon>Chordata</taxon>
        <taxon>Craniata</taxon>
        <taxon>Vertebrata</taxon>
        <taxon>Euteleostomi</taxon>
        <taxon>Mammalia</taxon>
        <taxon>Eutheria</taxon>
        <taxon>Euarchontoglires</taxon>
        <taxon>Primates</taxon>
        <taxon>Haplorrhini</taxon>
        <taxon>Catarrhini</taxon>
        <taxon>Cercopithecidae</taxon>
        <taxon>Cercopithecinae</taxon>
        <taxon>Papio</taxon>
    </lineage>
</organism>
<name>A0A8I5N412_PAPAN</name>
<reference evidence="1" key="2">
    <citation type="submission" date="2025-08" db="UniProtKB">
        <authorList>
            <consortium name="Ensembl"/>
        </authorList>
    </citation>
    <scope>IDENTIFICATION</scope>
</reference>
<dbReference type="PANTHER" id="PTHR12138:SF135">
    <property type="entry name" value="SAM DOMAIN-CONTAINING PROTEIN"/>
    <property type="match status" value="1"/>
</dbReference>
<dbReference type="AlphaFoldDB" id="A0A8I5N412"/>